<keyword evidence="2" id="KW-1185">Reference proteome</keyword>
<dbReference type="Proteomes" id="UP001055072">
    <property type="component" value="Unassembled WGS sequence"/>
</dbReference>
<accession>A0ACB8TRE2</accession>
<proteinExistence type="predicted"/>
<reference evidence="1" key="1">
    <citation type="journal article" date="2021" name="Environ. Microbiol.">
        <title>Gene family expansions and transcriptome signatures uncover fungal adaptations to wood decay.</title>
        <authorList>
            <person name="Hage H."/>
            <person name="Miyauchi S."/>
            <person name="Viragh M."/>
            <person name="Drula E."/>
            <person name="Min B."/>
            <person name="Chaduli D."/>
            <person name="Navarro D."/>
            <person name="Favel A."/>
            <person name="Norest M."/>
            <person name="Lesage-Meessen L."/>
            <person name="Balint B."/>
            <person name="Merenyi Z."/>
            <person name="de Eugenio L."/>
            <person name="Morin E."/>
            <person name="Martinez A.T."/>
            <person name="Baldrian P."/>
            <person name="Stursova M."/>
            <person name="Martinez M.J."/>
            <person name="Novotny C."/>
            <person name="Magnuson J.K."/>
            <person name="Spatafora J.W."/>
            <person name="Maurice S."/>
            <person name="Pangilinan J."/>
            <person name="Andreopoulos W."/>
            <person name="LaButti K."/>
            <person name="Hundley H."/>
            <person name="Na H."/>
            <person name="Kuo A."/>
            <person name="Barry K."/>
            <person name="Lipzen A."/>
            <person name="Henrissat B."/>
            <person name="Riley R."/>
            <person name="Ahrendt S."/>
            <person name="Nagy L.G."/>
            <person name="Grigoriev I.V."/>
            <person name="Martin F."/>
            <person name="Rosso M.N."/>
        </authorList>
    </citation>
    <scope>NUCLEOTIDE SEQUENCE</scope>
    <source>
        <strain evidence="1">CBS 384.51</strain>
    </source>
</reference>
<comment type="caution">
    <text evidence="1">The sequence shown here is derived from an EMBL/GenBank/DDBJ whole genome shotgun (WGS) entry which is preliminary data.</text>
</comment>
<protein>
    <submittedName>
        <fullName evidence="1">Uncharacterized protein</fullName>
    </submittedName>
</protein>
<organism evidence="1 2">
    <name type="scientific">Irpex rosettiformis</name>
    <dbReference type="NCBI Taxonomy" id="378272"/>
    <lineage>
        <taxon>Eukaryota</taxon>
        <taxon>Fungi</taxon>
        <taxon>Dikarya</taxon>
        <taxon>Basidiomycota</taxon>
        <taxon>Agaricomycotina</taxon>
        <taxon>Agaricomycetes</taxon>
        <taxon>Polyporales</taxon>
        <taxon>Irpicaceae</taxon>
        <taxon>Irpex</taxon>
    </lineage>
</organism>
<name>A0ACB8TRE2_9APHY</name>
<evidence type="ECO:0000313" key="1">
    <source>
        <dbReference type="EMBL" id="KAI0084607.1"/>
    </source>
</evidence>
<evidence type="ECO:0000313" key="2">
    <source>
        <dbReference type="Proteomes" id="UP001055072"/>
    </source>
</evidence>
<gene>
    <name evidence="1" type="ORF">BDY19DRAFT_520839</name>
</gene>
<dbReference type="EMBL" id="MU274940">
    <property type="protein sequence ID" value="KAI0084607.1"/>
    <property type="molecule type" value="Genomic_DNA"/>
</dbReference>
<sequence length="203" mass="23522">MFLEDCGERIPPELYIREPDTADTIVSHCRRIHEAGLATPRLWFDTDLVRNEVGDIRIVGFSGMAQEGHKCELNARFERHSLDRNGEWKDFGCEDMYEIAYTLDWLTPGCITIGSLTLNLVIYNTTKEMAKTFEPLWKDISELSSEEREYRETRLALLEDEVEKYNATFGKRDRNVVLRHYPDLKAKGIWPPVTSKEKTASES</sequence>